<evidence type="ECO:0000256" key="10">
    <source>
        <dbReference type="HAMAP-Rule" id="MF_02078"/>
    </source>
</evidence>
<dbReference type="EMBL" id="REFO01000010">
    <property type="protein sequence ID" value="RMA97792.1"/>
    <property type="molecule type" value="Genomic_DNA"/>
</dbReference>
<dbReference type="CDD" id="cd13123">
    <property type="entry name" value="MATE_MurJ_like"/>
    <property type="match status" value="1"/>
</dbReference>
<keyword evidence="7 10" id="KW-0472">Membrane</keyword>
<comment type="function">
    <text evidence="8 10 11">Involved in peptidoglycan biosynthesis. Transports lipid-linked peptidoglycan precursors from the inner to the outer leaflet of the cytoplasmic membrane.</text>
</comment>
<dbReference type="Pfam" id="PF03023">
    <property type="entry name" value="MurJ"/>
    <property type="match status" value="1"/>
</dbReference>
<evidence type="ECO:0000256" key="2">
    <source>
        <dbReference type="ARBA" id="ARBA00022475"/>
    </source>
</evidence>
<feature type="transmembrane region" description="Helical" evidence="10">
    <location>
        <begin position="159"/>
        <end position="179"/>
    </location>
</feature>
<dbReference type="PANTHER" id="PTHR47019">
    <property type="entry name" value="LIPID II FLIPPASE MURJ"/>
    <property type="match status" value="1"/>
</dbReference>
<keyword evidence="10 11" id="KW-0813">Transport</keyword>
<dbReference type="Proteomes" id="UP000280842">
    <property type="component" value="Unassembled WGS sequence"/>
</dbReference>
<proteinExistence type="inferred from homology"/>
<dbReference type="OrthoDB" id="9804143at2"/>
<evidence type="ECO:0000256" key="9">
    <source>
        <dbReference type="ARBA" id="ARBA00061532"/>
    </source>
</evidence>
<feature type="transmembrane region" description="Helical" evidence="10">
    <location>
        <begin position="308"/>
        <end position="326"/>
    </location>
</feature>
<evidence type="ECO:0000256" key="5">
    <source>
        <dbReference type="ARBA" id="ARBA00022984"/>
    </source>
</evidence>
<feature type="transmembrane region" description="Helical" evidence="10">
    <location>
        <begin position="465"/>
        <end position="488"/>
    </location>
</feature>
<keyword evidence="2 10" id="KW-1003">Cell membrane</keyword>
<feature type="transmembrane region" description="Helical" evidence="10">
    <location>
        <begin position="185"/>
        <end position="207"/>
    </location>
</feature>
<feature type="transmembrane region" description="Helical" evidence="10">
    <location>
        <begin position="134"/>
        <end position="152"/>
    </location>
</feature>
<evidence type="ECO:0000313" key="12">
    <source>
        <dbReference type="EMBL" id="RMA97792.1"/>
    </source>
</evidence>
<feature type="transmembrane region" description="Helical" evidence="10">
    <location>
        <begin position="409"/>
        <end position="429"/>
    </location>
</feature>
<dbReference type="PANTHER" id="PTHR47019:SF1">
    <property type="entry name" value="LIPID II FLIPPASE MURJ"/>
    <property type="match status" value="1"/>
</dbReference>
<dbReference type="PIRSF" id="PIRSF002869">
    <property type="entry name" value="MviN"/>
    <property type="match status" value="1"/>
</dbReference>
<dbReference type="NCBIfam" id="TIGR01695">
    <property type="entry name" value="murJ_mviN"/>
    <property type="match status" value="1"/>
</dbReference>
<keyword evidence="13" id="KW-1185">Reference proteome</keyword>
<dbReference type="GO" id="GO:0015648">
    <property type="term" value="F:lipid-linked peptidoglycan transporter activity"/>
    <property type="evidence" value="ECO:0007669"/>
    <property type="project" value="UniProtKB-UniRule"/>
</dbReference>
<evidence type="ECO:0000256" key="8">
    <source>
        <dbReference type="ARBA" id="ARBA00060041"/>
    </source>
</evidence>
<dbReference type="InterPro" id="IPR004268">
    <property type="entry name" value="MurJ"/>
</dbReference>
<keyword evidence="3 10" id="KW-0812">Transmembrane</keyword>
<feature type="transmembrane region" description="Helical" evidence="10">
    <location>
        <begin position="235"/>
        <end position="263"/>
    </location>
</feature>
<comment type="pathway">
    <text evidence="10">Cell wall biogenesis; peptidoglycan biosynthesis.</text>
</comment>
<feature type="transmembrane region" description="Helical" evidence="10">
    <location>
        <begin position="29"/>
        <end position="47"/>
    </location>
</feature>
<accession>A0A3M0C496</accession>
<dbReference type="AlphaFoldDB" id="A0A3M0C496"/>
<dbReference type="GO" id="GO:0005886">
    <property type="term" value="C:plasma membrane"/>
    <property type="evidence" value="ECO:0007669"/>
    <property type="project" value="UniProtKB-SubCell"/>
</dbReference>
<name>A0A3M0C496_9AQUI</name>
<feature type="transmembrane region" description="Helical" evidence="10">
    <location>
        <begin position="89"/>
        <end position="114"/>
    </location>
</feature>
<evidence type="ECO:0000256" key="1">
    <source>
        <dbReference type="ARBA" id="ARBA00004651"/>
    </source>
</evidence>
<dbReference type="GO" id="GO:0034204">
    <property type="term" value="P:lipid translocation"/>
    <property type="evidence" value="ECO:0007669"/>
    <property type="project" value="TreeGrafter"/>
</dbReference>
<dbReference type="PRINTS" id="PR01806">
    <property type="entry name" value="VIRFACTRMVIN"/>
</dbReference>
<comment type="subcellular location">
    <subcellularLocation>
        <location evidence="1 10">Cell membrane</location>
        <topology evidence="1 10">Multi-pass membrane protein</topology>
    </subcellularLocation>
</comment>
<evidence type="ECO:0000256" key="11">
    <source>
        <dbReference type="PIRNR" id="PIRNR002869"/>
    </source>
</evidence>
<evidence type="ECO:0000256" key="6">
    <source>
        <dbReference type="ARBA" id="ARBA00022989"/>
    </source>
</evidence>
<comment type="caution">
    <text evidence="12">The sequence shown here is derived from an EMBL/GenBank/DDBJ whole genome shotgun (WGS) entry which is preliminary data.</text>
</comment>
<dbReference type="GO" id="GO:0071555">
    <property type="term" value="P:cell wall organization"/>
    <property type="evidence" value="ECO:0007669"/>
    <property type="project" value="UniProtKB-UniRule"/>
</dbReference>
<keyword evidence="4 10" id="KW-0133">Cell shape</keyword>
<protein>
    <recommendedName>
        <fullName evidence="10">Probable lipid II flippase MurJ</fullName>
    </recommendedName>
</protein>
<evidence type="ECO:0000313" key="13">
    <source>
        <dbReference type="Proteomes" id="UP000280842"/>
    </source>
</evidence>
<evidence type="ECO:0000256" key="3">
    <source>
        <dbReference type="ARBA" id="ARBA00022692"/>
    </source>
</evidence>
<sequence length="504" mass="56681">MQSSFFKNTFVFSIATFISRILGYVRDATIAYVFGASYLTDAFFVAWRLPNTLRQLVAEGSFNAAFIPIYTNLIKKNPDKAKAYLSSLFSYYVLILSIITFFAVIFSKILILILAPGFSKSPEILNLASNLVKIVFPYLILVGIVSFFMAVLNTKDKFFIPAVSPAFLNLSFIFFALFLSSYFGIYSIAFGALFGGFLQILLTYTLFKKEGFYLKPNFQKVVELKTTLKRILPAFASFGVSQFGFVIDTILASLIMAGAISYLYYGNRIFQLPIGIFAIGLGNALLVSLSRHYAENNLKAFSKDLNEGLKLSLIISIPASFGMIVLGKEIIQLLFAHGKFSEKDTIYTFYALTGYSIGLIFYTMTRPLKSAFFAIEDVKTPLYSTIAGILGGILFAIIFVFIFNLGVFGLSFASSISGLISLIYLFYFYPYEILKKDIFKTFLKALFSAFLMSFVILLLKPFISNLAILVFGMIFISIIIYFSTLYVLKEKLVLKIFEKVRRKL</sequence>
<feature type="transmembrane region" description="Helical" evidence="10">
    <location>
        <begin position="346"/>
        <end position="362"/>
    </location>
</feature>
<evidence type="ECO:0000256" key="4">
    <source>
        <dbReference type="ARBA" id="ARBA00022960"/>
    </source>
</evidence>
<keyword evidence="5 10" id="KW-0573">Peptidoglycan synthesis</keyword>
<gene>
    <name evidence="10" type="primary">murJ</name>
    <name evidence="12" type="ORF">CLV39_0420</name>
</gene>
<comment type="similarity">
    <text evidence="9 10 11">Belongs to the MurJ/MviN family.</text>
</comment>
<dbReference type="GO" id="GO:0008360">
    <property type="term" value="P:regulation of cell shape"/>
    <property type="evidence" value="ECO:0007669"/>
    <property type="project" value="UniProtKB-UniRule"/>
</dbReference>
<feature type="transmembrane region" description="Helical" evidence="10">
    <location>
        <begin position="5"/>
        <end position="23"/>
    </location>
</feature>
<keyword evidence="10 11" id="KW-0961">Cell wall biogenesis/degradation</keyword>
<feature type="transmembrane region" description="Helical" evidence="10">
    <location>
        <begin position="441"/>
        <end position="459"/>
    </location>
</feature>
<organism evidence="12 13">
    <name type="scientific">Hydrogenothermus marinus</name>
    <dbReference type="NCBI Taxonomy" id="133270"/>
    <lineage>
        <taxon>Bacteria</taxon>
        <taxon>Pseudomonadati</taxon>
        <taxon>Aquificota</taxon>
        <taxon>Aquificia</taxon>
        <taxon>Aquificales</taxon>
        <taxon>Hydrogenothermaceae</taxon>
        <taxon>Hydrogenothermus</taxon>
    </lineage>
</organism>
<feature type="transmembrane region" description="Helical" evidence="10">
    <location>
        <begin position="269"/>
        <end position="287"/>
    </location>
</feature>
<dbReference type="UniPathway" id="UPA00219"/>
<dbReference type="InterPro" id="IPR051050">
    <property type="entry name" value="Lipid_II_flippase_MurJ/MviN"/>
</dbReference>
<reference evidence="12 13" key="1">
    <citation type="submission" date="2018-10" db="EMBL/GenBank/DDBJ databases">
        <title>Genomic Encyclopedia of Archaeal and Bacterial Type Strains, Phase II (KMG-II): from individual species to whole genera.</title>
        <authorList>
            <person name="Goeker M."/>
        </authorList>
    </citation>
    <scope>NUCLEOTIDE SEQUENCE [LARGE SCALE GENOMIC DNA]</scope>
    <source>
        <strain evidence="12 13">VM1</strain>
    </source>
</reference>
<dbReference type="HAMAP" id="MF_02078">
    <property type="entry name" value="MurJ_MviN"/>
    <property type="match status" value="1"/>
</dbReference>
<evidence type="ECO:0000256" key="7">
    <source>
        <dbReference type="ARBA" id="ARBA00023136"/>
    </source>
</evidence>
<feature type="transmembrane region" description="Helical" evidence="10">
    <location>
        <begin position="382"/>
        <end position="403"/>
    </location>
</feature>
<keyword evidence="6 10" id="KW-1133">Transmembrane helix</keyword>
<dbReference type="RefSeq" id="WP_121922556.1">
    <property type="nucleotide sequence ID" value="NZ_REFO01000010.1"/>
</dbReference>
<dbReference type="GO" id="GO:0009252">
    <property type="term" value="P:peptidoglycan biosynthetic process"/>
    <property type="evidence" value="ECO:0007669"/>
    <property type="project" value="UniProtKB-UniRule"/>
</dbReference>